<organism evidence="1 2">
    <name type="scientific">Streptomyces luomodiensis</name>
    <dbReference type="NCBI Taxonomy" id="3026192"/>
    <lineage>
        <taxon>Bacteria</taxon>
        <taxon>Bacillati</taxon>
        <taxon>Actinomycetota</taxon>
        <taxon>Actinomycetes</taxon>
        <taxon>Kitasatosporales</taxon>
        <taxon>Streptomycetaceae</taxon>
        <taxon>Streptomyces</taxon>
    </lineage>
</organism>
<dbReference type="EMBL" id="CP117522">
    <property type="protein sequence ID" value="WNE97311.1"/>
    <property type="molecule type" value="Genomic_DNA"/>
</dbReference>
<dbReference type="RefSeq" id="WP_311036326.1">
    <property type="nucleotide sequence ID" value="NZ_CP117522.1"/>
</dbReference>
<evidence type="ECO:0000313" key="1">
    <source>
        <dbReference type="EMBL" id="WNE97311.1"/>
    </source>
</evidence>
<evidence type="ECO:0000313" key="2">
    <source>
        <dbReference type="Proteomes" id="UP001305606"/>
    </source>
</evidence>
<sequence>MGARSHEGQAELDRILPRWHFREVHQVCVAAPAEAVLRAVWETTWGEAPIARALVALTRADVRKDRRIVRDFLGGMGETLNAGGGEVVFVGVDTLEDRPRPEGSAVELVRECAEPGLLKMVMNVRFRDGMLSTETRVYATDDRTRRRFRPYWLAVRAGSGLTRTSMLRAIRRRALRTAG</sequence>
<dbReference type="Proteomes" id="UP001305606">
    <property type="component" value="Chromosome"/>
</dbReference>
<accession>A0ABY9UXM5</accession>
<keyword evidence="2" id="KW-1185">Reference proteome</keyword>
<name>A0ABY9UXM5_9ACTN</name>
<evidence type="ECO:0008006" key="3">
    <source>
        <dbReference type="Google" id="ProtNLM"/>
    </source>
</evidence>
<protein>
    <recommendedName>
        <fullName evidence="3">DUF2867 domain-containing protein</fullName>
    </recommendedName>
</protein>
<gene>
    <name evidence="1" type="ORF">PS467_19230</name>
</gene>
<proteinExistence type="predicted"/>
<reference evidence="1 2" key="1">
    <citation type="submission" date="2023-02" db="EMBL/GenBank/DDBJ databases">
        <title>Streptomyces sp. SCA4-21 with antifungal activity against Fusarium oxysporum f. sp. cubense, Streptomyces sp. SCA2-17 with antifungal activity against Fusarium oxysporum f. sp. cubense.</title>
        <authorList>
            <person name="Qi D."/>
        </authorList>
    </citation>
    <scope>NUCLEOTIDE SEQUENCE [LARGE SCALE GENOMIC DNA]</scope>
    <source>
        <strain evidence="1 2">SCA4-21</strain>
    </source>
</reference>